<protein>
    <recommendedName>
        <fullName evidence="3">PH domain-containing protein</fullName>
    </recommendedName>
</protein>
<feature type="domain" description="PH" evidence="3">
    <location>
        <begin position="465"/>
        <end position="577"/>
    </location>
</feature>
<dbReference type="GO" id="GO:0046872">
    <property type="term" value="F:metal ion binding"/>
    <property type="evidence" value="ECO:0007669"/>
    <property type="project" value="UniProtKB-KW"/>
</dbReference>
<reference evidence="4 5" key="1">
    <citation type="submission" date="2024-10" db="EMBL/GenBank/DDBJ databases">
        <title>Updated reference genomes for cyclostephanoid diatoms.</title>
        <authorList>
            <person name="Roberts W.R."/>
            <person name="Alverson A.J."/>
        </authorList>
    </citation>
    <scope>NUCLEOTIDE SEQUENCE [LARGE SCALE GENOMIC DNA]</scope>
    <source>
        <strain evidence="4 5">AJA010-31</strain>
    </source>
</reference>
<dbReference type="Gene3D" id="2.30.29.30">
    <property type="entry name" value="Pleckstrin-homology domain (PH domain)/Phosphotyrosine-binding domain (PTB)"/>
    <property type="match status" value="3"/>
</dbReference>
<proteinExistence type="predicted"/>
<dbReference type="PANTHER" id="PTHR23180">
    <property type="entry name" value="CENTAURIN/ARF"/>
    <property type="match status" value="1"/>
</dbReference>
<evidence type="ECO:0000313" key="5">
    <source>
        <dbReference type="Proteomes" id="UP001530400"/>
    </source>
</evidence>
<dbReference type="PROSITE" id="PS50003">
    <property type="entry name" value="PH_DOMAIN"/>
    <property type="match status" value="3"/>
</dbReference>
<keyword evidence="2" id="KW-0862">Zinc</keyword>
<evidence type="ECO:0000259" key="3">
    <source>
        <dbReference type="PROSITE" id="PS50003"/>
    </source>
</evidence>
<accession>A0ABD3QE72</accession>
<dbReference type="CDD" id="cd00821">
    <property type="entry name" value="PH"/>
    <property type="match status" value="1"/>
</dbReference>
<dbReference type="InterPro" id="IPR001849">
    <property type="entry name" value="PH_domain"/>
</dbReference>
<dbReference type="EMBL" id="JALLPJ020000240">
    <property type="protein sequence ID" value="KAL3797796.1"/>
    <property type="molecule type" value="Genomic_DNA"/>
</dbReference>
<dbReference type="Pfam" id="PF00169">
    <property type="entry name" value="PH"/>
    <property type="match status" value="3"/>
</dbReference>
<dbReference type="AlphaFoldDB" id="A0ABD3QE72"/>
<feature type="domain" description="PH" evidence="3">
    <location>
        <begin position="70"/>
        <end position="171"/>
    </location>
</feature>
<comment type="caution">
    <text evidence="4">The sequence shown here is derived from an EMBL/GenBank/DDBJ whole genome shotgun (WGS) entry which is preliminary data.</text>
</comment>
<evidence type="ECO:0000256" key="1">
    <source>
        <dbReference type="ARBA" id="ARBA00022723"/>
    </source>
</evidence>
<keyword evidence="5" id="KW-1185">Reference proteome</keyword>
<dbReference type="InterPro" id="IPR011993">
    <property type="entry name" value="PH-like_dom_sf"/>
</dbReference>
<dbReference type="InterPro" id="IPR045258">
    <property type="entry name" value="ACAP1/2/3-like"/>
</dbReference>
<feature type="domain" description="PH" evidence="3">
    <location>
        <begin position="275"/>
        <end position="369"/>
    </location>
</feature>
<gene>
    <name evidence="4" type="ORF">ACHAWO_000413</name>
</gene>
<name>A0ABD3QE72_9STRA</name>
<dbReference type="Proteomes" id="UP001530400">
    <property type="component" value="Unassembled WGS sequence"/>
</dbReference>
<sequence>MALAESSGCTYVGTAGQNQSHGINARVAVVVFLNNATIDDYTPSHSIPAMLLTSPKMAKHRENELLACTGVTKAGYLLKRQPSSLNKSHQWRWESTFLILNDHSLSYCSEKNKFTRPDGTLLLTKSTRVYYNQPGEEAVIRIETGTEVFFLKGRSVDEIKEWKKAIQHNANKLVDLARGQFVVKKSGKVADQFLMLHKECITFHPSYNQTHVIDKVYPLSSTTSFTVDDSSIKINGDIKLVAKDNLELKSFAHALGQNISSLQNGYKPTISPPQLPLHSGTLLSLDTSTMKWTKKYLVMTDTTIYIHGHKRVGFDAAQEHKLTPNAMVFSTTLKPHSFELVLFSESLHFAASSEEERSEWLSMIHKLIPNSEYDLTDPLQAASFDKELVDYPLQFVSTNQPGVILERRGNWAIAAVISEALSRKVSRGSMLSKIEDQSVLLHGFESIAKMLSVWRAPLQLQFLLSPQKMGWLNLLVPNIRGTRKKWSWKESKVDGWEKVYATLNEGVLTIYAILKDGKSKRREMGLYGAAVGLVSPELAGGMKHCFRVVNGVEEMTLQTTSHDDTMDWATSIVQGISMENGGGLLVEKAKKDAAPSPCLPCNQPPLLPNLISNDGASSSIVFAKQVQDKDSKSFDSITPMTPPMLEKYGTLKSSRSTDLTELDATFKTLEPADLSETMLDFANNFFTNAQKAEPVIHLKAALPLQAPRGRNLSHESIESATSSDYLDMPWLEIDKASSAAESVAMSDEEIVDKYLDLSASDSHLNVQDFKTLLRYNEEGQKRSEDARFDVFGLV</sequence>
<dbReference type="SUPFAM" id="SSF50729">
    <property type="entry name" value="PH domain-like"/>
    <property type="match status" value="3"/>
</dbReference>
<dbReference type="SMART" id="SM00233">
    <property type="entry name" value="PH"/>
    <property type="match status" value="3"/>
</dbReference>
<evidence type="ECO:0000313" key="4">
    <source>
        <dbReference type="EMBL" id="KAL3797796.1"/>
    </source>
</evidence>
<organism evidence="4 5">
    <name type="scientific">Cyclotella atomus</name>
    <dbReference type="NCBI Taxonomy" id="382360"/>
    <lineage>
        <taxon>Eukaryota</taxon>
        <taxon>Sar</taxon>
        <taxon>Stramenopiles</taxon>
        <taxon>Ochrophyta</taxon>
        <taxon>Bacillariophyta</taxon>
        <taxon>Coscinodiscophyceae</taxon>
        <taxon>Thalassiosirophycidae</taxon>
        <taxon>Stephanodiscales</taxon>
        <taxon>Stephanodiscaceae</taxon>
        <taxon>Cyclotella</taxon>
    </lineage>
</organism>
<keyword evidence="1" id="KW-0479">Metal-binding</keyword>
<dbReference type="PANTHER" id="PTHR23180:SF160">
    <property type="entry name" value="ADP-RIBOSYLATION FACTOR GTPASE-ACTIVATING PROTEIN EFFECTOR PROTEIN 1"/>
    <property type="match status" value="1"/>
</dbReference>
<evidence type="ECO:0000256" key="2">
    <source>
        <dbReference type="ARBA" id="ARBA00022833"/>
    </source>
</evidence>